<protein>
    <recommendedName>
        <fullName evidence="3">RNA exonuclease 4</fullName>
    </recommendedName>
</protein>
<proteinExistence type="inferred from homology"/>
<dbReference type="Proteomes" id="UP000515158">
    <property type="component" value="Unplaced"/>
</dbReference>
<dbReference type="InterPro" id="IPR037431">
    <property type="entry name" value="REX4_DEDDh_dom"/>
</dbReference>
<dbReference type="RefSeq" id="XP_034238743.1">
    <property type="nucleotide sequence ID" value="XM_034382852.1"/>
</dbReference>
<feature type="region of interest" description="Disordered" evidence="8">
    <location>
        <begin position="1"/>
        <end position="56"/>
    </location>
</feature>
<comment type="subcellular location">
    <subcellularLocation>
        <location evidence="1">Nucleus</location>
    </subcellularLocation>
</comment>
<feature type="compositionally biased region" description="Basic residues" evidence="8">
    <location>
        <begin position="1"/>
        <end position="11"/>
    </location>
</feature>
<dbReference type="InterPro" id="IPR012337">
    <property type="entry name" value="RNaseH-like_sf"/>
</dbReference>
<gene>
    <name evidence="11" type="primary">LOC117643774</name>
</gene>
<keyword evidence="5" id="KW-0378">Hydrolase</keyword>
<name>A0A6P8YG81_THRPL</name>
<organism evidence="11">
    <name type="scientific">Thrips palmi</name>
    <name type="common">Melon thrips</name>
    <dbReference type="NCBI Taxonomy" id="161013"/>
    <lineage>
        <taxon>Eukaryota</taxon>
        <taxon>Metazoa</taxon>
        <taxon>Ecdysozoa</taxon>
        <taxon>Arthropoda</taxon>
        <taxon>Hexapoda</taxon>
        <taxon>Insecta</taxon>
        <taxon>Pterygota</taxon>
        <taxon>Neoptera</taxon>
        <taxon>Paraneoptera</taxon>
        <taxon>Thysanoptera</taxon>
        <taxon>Terebrantia</taxon>
        <taxon>Thripoidea</taxon>
        <taxon>Thripidae</taxon>
        <taxon>Thrips</taxon>
    </lineage>
</organism>
<dbReference type="CDD" id="cd06144">
    <property type="entry name" value="REX4_like"/>
    <property type="match status" value="1"/>
</dbReference>
<dbReference type="InterPro" id="IPR013520">
    <property type="entry name" value="Ribonucl_H"/>
</dbReference>
<dbReference type="InterPro" id="IPR047021">
    <property type="entry name" value="REXO1/3/4-like"/>
</dbReference>
<dbReference type="FunCoup" id="A0A6P8YG81">
    <property type="interactions" value="1814"/>
</dbReference>
<evidence type="ECO:0000256" key="4">
    <source>
        <dbReference type="ARBA" id="ARBA00022722"/>
    </source>
</evidence>
<keyword evidence="10" id="KW-1185">Reference proteome</keyword>
<evidence type="ECO:0000256" key="7">
    <source>
        <dbReference type="ARBA" id="ARBA00023242"/>
    </source>
</evidence>
<dbReference type="Gene3D" id="3.30.420.10">
    <property type="entry name" value="Ribonuclease H-like superfamily/Ribonuclease H"/>
    <property type="match status" value="1"/>
</dbReference>
<feature type="region of interest" description="Disordered" evidence="8">
    <location>
        <begin position="80"/>
        <end position="107"/>
    </location>
</feature>
<dbReference type="KEGG" id="tpal:117643774"/>
<keyword evidence="7" id="KW-0539">Nucleus</keyword>
<dbReference type="InParanoid" id="A0A6P8YG81"/>
<dbReference type="FunFam" id="3.30.420.10:FF:000007">
    <property type="entry name" value="Interferon-stimulated exonuclease gene 20"/>
    <property type="match status" value="1"/>
</dbReference>
<keyword evidence="6 11" id="KW-0269">Exonuclease</keyword>
<evidence type="ECO:0000256" key="2">
    <source>
        <dbReference type="ARBA" id="ARBA00010489"/>
    </source>
</evidence>
<feature type="compositionally biased region" description="Basic residues" evidence="8">
    <location>
        <begin position="33"/>
        <end position="45"/>
    </location>
</feature>
<evidence type="ECO:0000256" key="3">
    <source>
        <dbReference type="ARBA" id="ARBA00016937"/>
    </source>
</evidence>
<dbReference type="GO" id="GO:0008408">
    <property type="term" value="F:3'-5' exonuclease activity"/>
    <property type="evidence" value="ECO:0007669"/>
    <property type="project" value="InterPro"/>
</dbReference>
<dbReference type="OrthoDB" id="8191639at2759"/>
<dbReference type="AlphaFoldDB" id="A0A6P8YG81"/>
<dbReference type="Pfam" id="PF00929">
    <property type="entry name" value="RNase_T"/>
    <property type="match status" value="1"/>
</dbReference>
<evidence type="ECO:0000256" key="8">
    <source>
        <dbReference type="SAM" id="MobiDB-lite"/>
    </source>
</evidence>
<comment type="similarity">
    <text evidence="2">Belongs to the REXO4 family.</text>
</comment>
<reference evidence="11" key="1">
    <citation type="submission" date="2025-08" db="UniProtKB">
        <authorList>
            <consortium name="RefSeq"/>
        </authorList>
    </citation>
    <scope>IDENTIFICATION</scope>
    <source>
        <tissue evidence="11">Total insect</tissue>
    </source>
</reference>
<dbReference type="InterPro" id="IPR036397">
    <property type="entry name" value="RNaseH_sf"/>
</dbReference>
<evidence type="ECO:0000256" key="5">
    <source>
        <dbReference type="ARBA" id="ARBA00022801"/>
    </source>
</evidence>
<feature type="region of interest" description="Disordered" evidence="8">
    <location>
        <begin position="332"/>
        <end position="359"/>
    </location>
</feature>
<evidence type="ECO:0000313" key="11">
    <source>
        <dbReference type="RefSeq" id="XP_034238743.1"/>
    </source>
</evidence>
<dbReference type="PANTHER" id="PTHR12801">
    <property type="entry name" value="RNA EXONUCLEASE REXO1 / RECO3 FAMILY MEMBER-RELATED"/>
    <property type="match status" value="1"/>
</dbReference>
<dbReference type="SMART" id="SM00479">
    <property type="entry name" value="EXOIII"/>
    <property type="match status" value="1"/>
</dbReference>
<feature type="domain" description="Exonuclease" evidence="9">
    <location>
        <begin position="157"/>
        <end position="317"/>
    </location>
</feature>
<evidence type="ECO:0000256" key="6">
    <source>
        <dbReference type="ARBA" id="ARBA00022839"/>
    </source>
</evidence>
<evidence type="ECO:0000256" key="1">
    <source>
        <dbReference type="ARBA" id="ARBA00004123"/>
    </source>
</evidence>
<dbReference type="GO" id="GO:0006364">
    <property type="term" value="P:rRNA processing"/>
    <property type="evidence" value="ECO:0007669"/>
    <property type="project" value="InterPro"/>
</dbReference>
<keyword evidence="4" id="KW-0540">Nuclease</keyword>
<dbReference type="PANTHER" id="PTHR12801:SF158">
    <property type="entry name" value="RNA EXONUCLEASE 4"/>
    <property type="match status" value="1"/>
</dbReference>
<accession>A0A6P8YG81</accession>
<dbReference type="GeneID" id="117643774"/>
<dbReference type="SUPFAM" id="SSF53098">
    <property type="entry name" value="Ribonuclease H-like"/>
    <property type="match status" value="1"/>
</dbReference>
<dbReference type="GO" id="GO:0003676">
    <property type="term" value="F:nucleic acid binding"/>
    <property type="evidence" value="ECO:0007669"/>
    <property type="project" value="InterPro"/>
</dbReference>
<sequence>MASSMGKKHLEKKATSANVEVPSKSIEKLAIKVTKKKRRFRGKKKSSSDQPTDQLKKALANFKPPKDSISNNWQAFLASGLPHSDKRNKKKTSELKPGSHASESCKSNQNIAVLRKREKVKSFPTTETKPLVLVDETDDAYISELIPKSDGERELTKCIAIDCEMVGVDDGRDSVLARVSLVNQHGECLYDRFVKPKEKVVDYRTHVSGVRPSDLKRGEEFDTVQKDVANIIKGRILVGHAIRNDLKVLMISHPAKMIRDTSRFKPFRNLNQGRTPGLKKLASEILGVNIQSGEHSSVEDAKATMQLYNLYQKEWEGYRQQKRELRKKNAKIAEKLTKPLPKKKEAADSSKLPDEFVAF</sequence>
<evidence type="ECO:0000313" key="10">
    <source>
        <dbReference type="Proteomes" id="UP000515158"/>
    </source>
</evidence>
<evidence type="ECO:0000259" key="9">
    <source>
        <dbReference type="SMART" id="SM00479"/>
    </source>
</evidence>
<dbReference type="GO" id="GO:0005634">
    <property type="term" value="C:nucleus"/>
    <property type="evidence" value="ECO:0007669"/>
    <property type="project" value="UniProtKB-SubCell"/>
</dbReference>